<keyword evidence="5 10" id="KW-0812">Transmembrane</keyword>
<feature type="transmembrane region" description="Helical" evidence="10">
    <location>
        <begin position="12"/>
        <end position="33"/>
    </location>
</feature>
<name>A0ABM9MY27_9LACO</name>
<dbReference type="InterPro" id="IPR001185">
    <property type="entry name" value="MS_channel"/>
</dbReference>
<dbReference type="InterPro" id="IPR037673">
    <property type="entry name" value="MSC/AndL"/>
</dbReference>
<protein>
    <recommendedName>
        <fullName evidence="10">Large-conductance mechanosensitive channel</fullName>
    </recommendedName>
</protein>
<sequence length="143" mass="15908">MKVLKEFKAFINRGNIVDMAIGVIIGGAFTTLVKSFTKNLINPLIGFFTGSNHSLSELELRLSSKLVFTYGEFLNDVINFLITAFVVFLLVKFLYKTVMKPKQAAAKTPSDELVILREIKDLLASQQGVQTTTADQTETKQSK</sequence>
<dbReference type="Gene3D" id="1.10.1200.120">
    <property type="entry name" value="Large-conductance mechanosensitive channel, MscL, domain 1"/>
    <property type="match status" value="1"/>
</dbReference>
<dbReference type="HAMAP" id="MF_00115">
    <property type="entry name" value="MscL"/>
    <property type="match status" value="1"/>
</dbReference>
<feature type="transmembrane region" description="Helical" evidence="10">
    <location>
        <begin position="77"/>
        <end position="95"/>
    </location>
</feature>
<comment type="caution">
    <text evidence="11">The sequence shown here is derived from an EMBL/GenBank/DDBJ whole genome shotgun (WGS) entry which is preliminary data.</text>
</comment>
<dbReference type="NCBIfam" id="NF001842">
    <property type="entry name" value="PRK00567.1-3"/>
    <property type="match status" value="1"/>
</dbReference>
<dbReference type="NCBIfam" id="TIGR00220">
    <property type="entry name" value="mscL"/>
    <property type="match status" value="1"/>
</dbReference>
<dbReference type="PROSITE" id="PS01327">
    <property type="entry name" value="MSCL"/>
    <property type="match status" value="1"/>
</dbReference>
<dbReference type="PANTHER" id="PTHR30266">
    <property type="entry name" value="MECHANOSENSITIVE CHANNEL MSCL"/>
    <property type="match status" value="1"/>
</dbReference>
<dbReference type="EMBL" id="CAUZLR010000008">
    <property type="protein sequence ID" value="CAK1248490.1"/>
    <property type="molecule type" value="Genomic_DNA"/>
</dbReference>
<keyword evidence="6 10" id="KW-1133">Transmembrane helix</keyword>
<evidence type="ECO:0000256" key="3">
    <source>
        <dbReference type="ARBA" id="ARBA00022448"/>
    </source>
</evidence>
<comment type="subcellular location">
    <subcellularLocation>
        <location evidence="1 10">Cell membrane</location>
        <topology evidence="1 10">Multi-pass membrane protein</topology>
    </subcellularLocation>
</comment>
<evidence type="ECO:0000256" key="6">
    <source>
        <dbReference type="ARBA" id="ARBA00022989"/>
    </source>
</evidence>
<evidence type="ECO:0000256" key="9">
    <source>
        <dbReference type="ARBA" id="ARBA00023303"/>
    </source>
</evidence>
<dbReference type="InterPro" id="IPR036019">
    <property type="entry name" value="MscL_channel"/>
</dbReference>
<dbReference type="PRINTS" id="PR01264">
    <property type="entry name" value="MECHCHANNEL"/>
</dbReference>
<keyword evidence="3 10" id="KW-0813">Transport</keyword>
<keyword evidence="12" id="KW-1185">Reference proteome</keyword>
<evidence type="ECO:0000256" key="1">
    <source>
        <dbReference type="ARBA" id="ARBA00004651"/>
    </source>
</evidence>
<reference evidence="11 12" key="1">
    <citation type="submission" date="2023-10" db="EMBL/GenBank/DDBJ databases">
        <authorList>
            <person name="Botero Cardona J."/>
        </authorList>
    </citation>
    <scope>NUCLEOTIDE SEQUENCE [LARGE SCALE GENOMIC DNA]</scope>
    <source>
        <strain evidence="11 12">R-54839</strain>
    </source>
</reference>
<keyword evidence="9 10" id="KW-0407">Ion channel</keyword>
<evidence type="ECO:0000256" key="4">
    <source>
        <dbReference type="ARBA" id="ARBA00022475"/>
    </source>
</evidence>
<comment type="similarity">
    <text evidence="2 10">Belongs to the MscL family.</text>
</comment>
<evidence type="ECO:0000256" key="2">
    <source>
        <dbReference type="ARBA" id="ARBA00007254"/>
    </source>
</evidence>
<proteinExistence type="inferred from homology"/>
<evidence type="ECO:0000256" key="10">
    <source>
        <dbReference type="HAMAP-Rule" id="MF_00115"/>
    </source>
</evidence>
<evidence type="ECO:0000256" key="7">
    <source>
        <dbReference type="ARBA" id="ARBA00023065"/>
    </source>
</evidence>
<dbReference type="Pfam" id="PF01741">
    <property type="entry name" value="MscL"/>
    <property type="match status" value="1"/>
</dbReference>
<dbReference type="InterPro" id="IPR019823">
    <property type="entry name" value="Mechanosensitive_channel_CS"/>
</dbReference>
<accession>A0ABM9MY27</accession>
<gene>
    <name evidence="10" type="primary">mscL</name>
    <name evidence="11" type="ORF">R54839_PPFHFPJH_01240</name>
</gene>
<keyword evidence="7 10" id="KW-0406">Ion transport</keyword>
<evidence type="ECO:0000313" key="12">
    <source>
        <dbReference type="Proteomes" id="UP001314261"/>
    </source>
</evidence>
<dbReference type="PANTHER" id="PTHR30266:SF2">
    <property type="entry name" value="LARGE-CONDUCTANCE MECHANOSENSITIVE CHANNEL"/>
    <property type="match status" value="1"/>
</dbReference>
<organism evidence="11 12">
    <name type="scientific">Fructobacillus fructosus</name>
    <dbReference type="NCBI Taxonomy" id="1631"/>
    <lineage>
        <taxon>Bacteria</taxon>
        <taxon>Bacillati</taxon>
        <taxon>Bacillota</taxon>
        <taxon>Bacilli</taxon>
        <taxon>Lactobacillales</taxon>
        <taxon>Lactobacillaceae</taxon>
        <taxon>Fructobacillus</taxon>
    </lineage>
</organism>
<dbReference type="RefSeq" id="WP_338346307.1">
    <property type="nucleotide sequence ID" value="NZ_CAUZLR010000008.1"/>
</dbReference>
<evidence type="ECO:0000256" key="5">
    <source>
        <dbReference type="ARBA" id="ARBA00022692"/>
    </source>
</evidence>
<evidence type="ECO:0000313" key="11">
    <source>
        <dbReference type="EMBL" id="CAK1248490.1"/>
    </source>
</evidence>
<keyword evidence="4 10" id="KW-1003">Cell membrane</keyword>
<evidence type="ECO:0000256" key="8">
    <source>
        <dbReference type="ARBA" id="ARBA00023136"/>
    </source>
</evidence>
<dbReference type="Proteomes" id="UP001314261">
    <property type="component" value="Unassembled WGS sequence"/>
</dbReference>
<keyword evidence="8 10" id="KW-0472">Membrane</keyword>
<comment type="subunit">
    <text evidence="10">Homopentamer.</text>
</comment>
<dbReference type="SUPFAM" id="SSF81330">
    <property type="entry name" value="Gated mechanosensitive channel"/>
    <property type="match status" value="1"/>
</dbReference>
<comment type="function">
    <text evidence="10">Channel that opens in response to stretch forces in the membrane lipid bilayer. May participate in the regulation of osmotic pressure changes within the cell.</text>
</comment>